<keyword evidence="6" id="KW-1185">Reference proteome</keyword>
<name>A0ABS0KCX5_9ACTN</name>
<dbReference type="PRINTS" id="PR00598">
    <property type="entry name" value="HTHMARR"/>
</dbReference>
<dbReference type="Proteomes" id="UP000631791">
    <property type="component" value="Unassembled WGS sequence"/>
</dbReference>
<dbReference type="Gene3D" id="1.10.10.10">
    <property type="entry name" value="Winged helix-like DNA-binding domain superfamily/Winged helix DNA-binding domain"/>
    <property type="match status" value="1"/>
</dbReference>
<dbReference type="InterPro" id="IPR036388">
    <property type="entry name" value="WH-like_DNA-bd_sf"/>
</dbReference>
<dbReference type="PANTHER" id="PTHR33164:SF94">
    <property type="entry name" value="TRANSCRIPTIONAL REGULATORY PROTEIN-RELATED"/>
    <property type="match status" value="1"/>
</dbReference>
<dbReference type="SMART" id="SM00347">
    <property type="entry name" value="HTH_MARR"/>
    <property type="match status" value="1"/>
</dbReference>
<accession>A0ABS0KCX5</accession>
<keyword evidence="3" id="KW-0804">Transcription</keyword>
<feature type="domain" description="HTH marR-type" evidence="4">
    <location>
        <begin position="15"/>
        <end position="152"/>
    </location>
</feature>
<dbReference type="PROSITE" id="PS50995">
    <property type="entry name" value="HTH_MARR_2"/>
    <property type="match status" value="1"/>
</dbReference>
<evidence type="ECO:0000256" key="2">
    <source>
        <dbReference type="ARBA" id="ARBA00023125"/>
    </source>
</evidence>
<dbReference type="InterPro" id="IPR023187">
    <property type="entry name" value="Tscrpt_reg_MarR-type_CS"/>
</dbReference>
<evidence type="ECO:0000313" key="5">
    <source>
        <dbReference type="EMBL" id="MBG6105849.1"/>
    </source>
</evidence>
<comment type="caution">
    <text evidence="5">The sequence shown here is derived from an EMBL/GenBank/DDBJ whole genome shotgun (WGS) entry which is preliminary data.</text>
</comment>
<organism evidence="5 6">
    <name type="scientific">Micromonospora vinacea</name>
    <dbReference type="NCBI Taxonomy" id="709878"/>
    <lineage>
        <taxon>Bacteria</taxon>
        <taxon>Bacillati</taxon>
        <taxon>Actinomycetota</taxon>
        <taxon>Actinomycetes</taxon>
        <taxon>Micromonosporales</taxon>
        <taxon>Micromonosporaceae</taxon>
        <taxon>Micromonospora</taxon>
    </lineage>
</organism>
<evidence type="ECO:0000259" key="4">
    <source>
        <dbReference type="PROSITE" id="PS50995"/>
    </source>
</evidence>
<dbReference type="PROSITE" id="PS01117">
    <property type="entry name" value="HTH_MARR_1"/>
    <property type="match status" value="1"/>
</dbReference>
<proteinExistence type="predicted"/>
<dbReference type="GO" id="GO:0003677">
    <property type="term" value="F:DNA binding"/>
    <property type="evidence" value="ECO:0007669"/>
    <property type="project" value="UniProtKB-KW"/>
</dbReference>
<dbReference type="SUPFAM" id="SSF46785">
    <property type="entry name" value="Winged helix' DNA-binding domain"/>
    <property type="match status" value="1"/>
</dbReference>
<dbReference type="InterPro" id="IPR039422">
    <property type="entry name" value="MarR/SlyA-like"/>
</dbReference>
<dbReference type="Pfam" id="PF01047">
    <property type="entry name" value="MarR"/>
    <property type="match status" value="1"/>
</dbReference>
<sequence>MEIHAESDVGSTAGVEELVDGLSALSRALVGITARALASLNVEVTLSQYRTLVILASRGPLRTVDLAAALHVHPSTATRTCNRLVRRDLVARHHRPSDRRVALLTLTAAGKTLVGDVMRHRTQEIRQLVRTVGSEPQTTAELINSLVIAAGEPTEEQWWHHWEQIAR</sequence>
<dbReference type="PANTHER" id="PTHR33164">
    <property type="entry name" value="TRANSCRIPTIONAL REGULATOR, MARR FAMILY"/>
    <property type="match status" value="1"/>
</dbReference>
<dbReference type="InterPro" id="IPR000835">
    <property type="entry name" value="HTH_MarR-typ"/>
</dbReference>
<keyword evidence="2 5" id="KW-0238">DNA-binding</keyword>
<evidence type="ECO:0000313" key="6">
    <source>
        <dbReference type="Proteomes" id="UP000631791"/>
    </source>
</evidence>
<evidence type="ECO:0000256" key="1">
    <source>
        <dbReference type="ARBA" id="ARBA00023015"/>
    </source>
</evidence>
<protein>
    <submittedName>
        <fullName evidence="5">DNA-binding MarR family transcriptional regulator</fullName>
    </submittedName>
</protein>
<gene>
    <name evidence="5" type="ORF">IW249_006263</name>
</gene>
<evidence type="ECO:0000256" key="3">
    <source>
        <dbReference type="ARBA" id="ARBA00023163"/>
    </source>
</evidence>
<keyword evidence="1" id="KW-0805">Transcription regulation</keyword>
<dbReference type="InterPro" id="IPR036390">
    <property type="entry name" value="WH_DNA-bd_sf"/>
</dbReference>
<reference evidence="5 6" key="1">
    <citation type="submission" date="2020-11" db="EMBL/GenBank/DDBJ databases">
        <title>Sequencing the genomes of 1000 actinobacteria strains.</title>
        <authorList>
            <person name="Klenk H.-P."/>
        </authorList>
    </citation>
    <scope>NUCLEOTIDE SEQUENCE [LARGE SCALE GENOMIC DNA]</scope>
    <source>
        <strain evidence="5 6">DSM 101695</strain>
    </source>
</reference>
<dbReference type="EMBL" id="JADOTY010000001">
    <property type="protein sequence ID" value="MBG6105849.1"/>
    <property type="molecule type" value="Genomic_DNA"/>
</dbReference>